<dbReference type="Proteomes" id="UP000663829">
    <property type="component" value="Unassembled WGS sequence"/>
</dbReference>
<name>A0A813QEE2_9BILA</name>
<dbReference type="Proteomes" id="UP000677228">
    <property type="component" value="Unassembled WGS sequence"/>
</dbReference>
<dbReference type="EMBL" id="CAJNOQ010000165">
    <property type="protein sequence ID" value="CAF0766507.1"/>
    <property type="molecule type" value="Genomic_DNA"/>
</dbReference>
<proteinExistence type="predicted"/>
<evidence type="ECO:0000313" key="3">
    <source>
        <dbReference type="EMBL" id="CAF3547966.1"/>
    </source>
</evidence>
<dbReference type="EMBL" id="CAJOBA010039134">
    <property type="protein sequence ID" value="CAF4072572.1"/>
    <property type="molecule type" value="Genomic_DNA"/>
</dbReference>
<protein>
    <submittedName>
        <fullName evidence="1">Uncharacterized protein</fullName>
    </submittedName>
</protein>
<dbReference type="EMBL" id="CAJOBC010000165">
    <property type="protein sequence ID" value="CAF3547966.1"/>
    <property type="molecule type" value="Genomic_DNA"/>
</dbReference>
<evidence type="ECO:0000313" key="5">
    <source>
        <dbReference type="Proteomes" id="UP000663829"/>
    </source>
</evidence>
<accession>A0A813QEE2</accession>
<sequence>MVNNVDENDSEAVRQLLTYKLMNQHNLNIRSLYDPAYRDWSNYFERRSVFDPAYRDWANTFKREID</sequence>
<evidence type="ECO:0000313" key="4">
    <source>
        <dbReference type="EMBL" id="CAF4072572.1"/>
    </source>
</evidence>
<dbReference type="OrthoDB" id="9998906at2759"/>
<dbReference type="Proteomes" id="UP000681722">
    <property type="component" value="Unassembled WGS sequence"/>
</dbReference>
<organism evidence="1 5">
    <name type="scientific">Didymodactylos carnosus</name>
    <dbReference type="NCBI Taxonomy" id="1234261"/>
    <lineage>
        <taxon>Eukaryota</taxon>
        <taxon>Metazoa</taxon>
        <taxon>Spiralia</taxon>
        <taxon>Gnathifera</taxon>
        <taxon>Rotifera</taxon>
        <taxon>Eurotatoria</taxon>
        <taxon>Bdelloidea</taxon>
        <taxon>Philodinida</taxon>
        <taxon>Philodinidae</taxon>
        <taxon>Didymodactylos</taxon>
    </lineage>
</organism>
<evidence type="ECO:0000313" key="2">
    <source>
        <dbReference type="EMBL" id="CAF1266540.1"/>
    </source>
</evidence>
<comment type="caution">
    <text evidence="1">The sequence shown here is derived from an EMBL/GenBank/DDBJ whole genome shotgun (WGS) entry which is preliminary data.</text>
</comment>
<evidence type="ECO:0000313" key="1">
    <source>
        <dbReference type="EMBL" id="CAF0766507.1"/>
    </source>
</evidence>
<keyword evidence="5" id="KW-1185">Reference proteome</keyword>
<reference evidence="1" key="1">
    <citation type="submission" date="2021-02" db="EMBL/GenBank/DDBJ databases">
        <authorList>
            <person name="Nowell W R."/>
        </authorList>
    </citation>
    <scope>NUCLEOTIDE SEQUENCE</scope>
</reference>
<dbReference type="EMBL" id="CAJNOK010017575">
    <property type="protein sequence ID" value="CAF1266540.1"/>
    <property type="molecule type" value="Genomic_DNA"/>
</dbReference>
<dbReference type="AlphaFoldDB" id="A0A813QEE2"/>
<dbReference type="Proteomes" id="UP000682733">
    <property type="component" value="Unassembled WGS sequence"/>
</dbReference>
<gene>
    <name evidence="1" type="ORF">GPM918_LOCUS1680</name>
    <name evidence="2" type="ORF">OVA965_LOCUS26981</name>
    <name evidence="3" type="ORF">SRO942_LOCUS1680</name>
    <name evidence="4" type="ORF">TMI583_LOCUS27724</name>
</gene>